<sequence length="1472" mass="150672">MKEPSTCSFSRLLLKFNVWGTFYLLLLGSLSAVAQVTSAPCNTFAPLVNPTFGNLTVNSSQRPVVGGDEFSNKNRLTDNDLTNAASFDFLVGGSAWIEVKDNGATGQNVYPSGSFAGFVIDNDAIALLGSSTITTYLGDDQKEEFPTNSLVSIGVATGRSRVGFITSQPFDRVRFTFTAIGAGDIDVYYAVVQRFCSSQNPALACNNPTVLNSPTFPVTANTTFSGLNVATVTDPEAAISTSTTDFTRVTLLVGVGGASATYSVKNQVSDYDPAASPTEAYSAGFDIASPNLLNVGVLTGYTVATYLDGVATGESATGNSLITANTSVLSGTGRRIIGLKATKKFDEVRLIISGANVLNNTDIYGAIVERFCPGIPLVCNTLTPINRPVQPVYVNGANTGVDGLACVGCGLNNTENAVDTDPNNFAQIVLAAGVATSANFAVANALDTYPASSFAGFDIEVGNLLSANVLSRARITLLNNGQVVQEVDNTTNSLLIGATSSLLNGRNRQIIGVIANVPYDEVKITFDQLVGADLGTINIYGTVGQRNCPVTIACSTTYSLNTPTFPVVINSQRTGVDGVAGVATTIRDPYNVISASTTDFARITNTAGVAANASISVLDAVNTFPSGTFAGFTIKRVTGLVLADLFSRLTVTTYLDGTPQEFRTGGGLLDLVIALFGSSTDFINVGFTTTKPFDEVRLSVAPLVGLDVLGGAIDVYGAFINTNTSSGGGLVCFVDAKPDFNVTNKNQPVSGNVSTNDKVATGTTYGTPVSVTQPAGATPDLTFNSDGTYTFNTSTPGVYVYNVPVCAPGQSSNCPPQPLTITVLDPTVNTNPPVANTDIAATVGPNPVTVNVKANDGPGNPGGTLGTPTIATPPANGSATVNGDGNVVYTPNAGFVGTDQLTYQVCEQPGGQCATATVSITVKAQGSANTTLAADDYVSTAPGVAVAGNVKTNDTDPEGNAQTVTAQNTTVAGKGTLVLNADGSFSFTPAANFTGPVDFTYVTCDNGTPQACANGTLHVLVNPATSTAYPDFAVTNKSQPVSGNVSTNDKVPSGTTYGQPGAPTSSPNGSTPSLTVNPDGTYSFSATTPGVYVYNVPVCAPGQSSNCPPQPLTITVLDPTVNTNPPVANTDIAATVGPNPVTVNVKANDGPGNPGGTLGTPTITTPPANGSATVNGDGNVVYTPNAGFVGTDQLTYQVCEQPGGQCATATVSITVKAQGSANTTLAADDYVSTAPGVAVAGNVKTNDTDPEGNAQTVTAQNTTVAGKGTLVLNADGSFSFTPAANFTGPVDFTYVTCDNGTPQACANGTLHVLVIDTPKPDLTPIINLPAGNFTSSGSDAVRNFTVRIFEGLGQPTSSGNVVVAITVPIGYTIAYDASLTSINVSGGGTVAVDNTKWAVSSSSPDGLQIILTIKPGQFIPGNGSSFLGFTITRVTANSGSTSNITTNVFDDPNQTYDSNPLNNIFARNINAL</sequence>
<dbReference type="OrthoDB" id="9805017at2"/>
<feature type="region of interest" description="Disordered" evidence="1">
    <location>
        <begin position="1035"/>
        <end position="1077"/>
    </location>
</feature>
<protein>
    <submittedName>
        <fullName evidence="3">Outer membrane adhesin like protein</fullName>
    </submittedName>
</protein>
<keyword evidence="2" id="KW-1133">Transmembrane helix</keyword>
<dbReference type="NCBIfam" id="NF012211">
    <property type="entry name" value="tand_rpt_95"/>
    <property type="match status" value="4"/>
</dbReference>
<dbReference type="EMBL" id="CAIT01000006">
    <property type="protein sequence ID" value="CCH54020.1"/>
    <property type="molecule type" value="Genomic_DNA"/>
</dbReference>
<evidence type="ECO:0000256" key="1">
    <source>
        <dbReference type="SAM" id="MobiDB-lite"/>
    </source>
</evidence>
<dbReference type="Gene3D" id="2.60.40.2810">
    <property type="match status" value="2"/>
</dbReference>
<evidence type="ECO:0000313" key="4">
    <source>
        <dbReference type="Proteomes" id="UP000009309"/>
    </source>
</evidence>
<evidence type="ECO:0000313" key="3">
    <source>
        <dbReference type="EMBL" id="CCH54020.1"/>
    </source>
</evidence>
<keyword evidence="2" id="KW-0812">Transmembrane</keyword>
<accession>I2GJE5</accession>
<dbReference type="STRING" id="1185876.BN8_03158"/>
<comment type="caution">
    <text evidence="3">The sequence shown here is derived from an EMBL/GenBank/DDBJ whole genome shotgun (WGS) entry which is preliminary data.</text>
</comment>
<dbReference type="Gene3D" id="2.60.40.3440">
    <property type="match status" value="2"/>
</dbReference>
<proteinExistence type="predicted"/>
<gene>
    <name evidence="3" type="ORF">BN8_03158</name>
</gene>
<feature type="transmembrane region" description="Helical" evidence="2">
    <location>
        <begin position="12"/>
        <end position="34"/>
    </location>
</feature>
<dbReference type="eggNOG" id="COG3209">
    <property type="taxonomic scope" value="Bacteria"/>
</dbReference>
<keyword evidence="2" id="KW-0472">Membrane</keyword>
<name>I2GJE5_9BACT</name>
<dbReference type="Pfam" id="PF17963">
    <property type="entry name" value="Big_9"/>
    <property type="match status" value="4"/>
</dbReference>
<evidence type="ECO:0000256" key="2">
    <source>
        <dbReference type="SAM" id="Phobius"/>
    </source>
</evidence>
<organism evidence="3 4">
    <name type="scientific">Fibrisoma limi BUZ 3</name>
    <dbReference type="NCBI Taxonomy" id="1185876"/>
    <lineage>
        <taxon>Bacteria</taxon>
        <taxon>Pseudomonadati</taxon>
        <taxon>Bacteroidota</taxon>
        <taxon>Cytophagia</taxon>
        <taxon>Cytophagales</taxon>
        <taxon>Spirosomataceae</taxon>
        <taxon>Fibrisoma</taxon>
    </lineage>
</organism>
<keyword evidence="4" id="KW-1185">Reference proteome</keyword>
<reference evidence="3 4" key="1">
    <citation type="journal article" date="2012" name="J. Bacteriol.">
        <title>Genome Sequence of the Filamentous Bacterium Fibrisoma limi BUZ 3T.</title>
        <authorList>
            <person name="Filippini M."/>
            <person name="Qi W."/>
            <person name="Jaenicke S."/>
            <person name="Goesmann A."/>
            <person name="Smits T.H."/>
            <person name="Bagheri H.C."/>
        </authorList>
    </citation>
    <scope>NUCLEOTIDE SEQUENCE [LARGE SCALE GENOMIC DNA]</scope>
    <source>
        <strain evidence="4">BUZ 3T</strain>
    </source>
</reference>
<dbReference type="Proteomes" id="UP000009309">
    <property type="component" value="Unassembled WGS sequence"/>
</dbReference>